<dbReference type="EMBL" id="BK015130">
    <property type="protein sequence ID" value="DAD92245.1"/>
    <property type="molecule type" value="Genomic_DNA"/>
</dbReference>
<protein>
    <submittedName>
        <fullName evidence="1">Uncharacterized protein</fullName>
    </submittedName>
</protein>
<organism evidence="1">
    <name type="scientific">Siphoviridae sp. ctnot10</name>
    <dbReference type="NCBI Taxonomy" id="2826458"/>
    <lineage>
        <taxon>Viruses</taxon>
        <taxon>Duplodnaviria</taxon>
        <taxon>Heunggongvirae</taxon>
        <taxon>Uroviricota</taxon>
        <taxon>Caudoviricetes</taxon>
    </lineage>
</organism>
<accession>A0A8S5NBN8</accession>
<sequence length="47" mass="5670">MRFLDHPVKFQYKLVAEEKYRGKRRTGPLLKKLRLKILAFPIKNQLS</sequence>
<reference evidence="1" key="1">
    <citation type="journal article" date="2021" name="Proc. Natl. Acad. Sci. U.S.A.">
        <title>A Catalog of Tens of Thousands of Viruses from Human Metagenomes Reveals Hidden Associations with Chronic Diseases.</title>
        <authorList>
            <person name="Tisza M.J."/>
            <person name="Buck C.B."/>
        </authorList>
    </citation>
    <scope>NUCLEOTIDE SEQUENCE</scope>
    <source>
        <strain evidence="1">Ctnot10</strain>
    </source>
</reference>
<name>A0A8S5NBN8_9CAUD</name>
<proteinExistence type="predicted"/>
<evidence type="ECO:0000313" key="1">
    <source>
        <dbReference type="EMBL" id="DAD92245.1"/>
    </source>
</evidence>